<keyword evidence="11" id="KW-1185">Reference proteome</keyword>
<dbReference type="KEGG" id="dpte:113791942"/>
<dbReference type="Pfam" id="PF17877">
    <property type="entry name" value="Dis3l2_C_term"/>
    <property type="match status" value="1"/>
</dbReference>
<dbReference type="SUPFAM" id="SSF50249">
    <property type="entry name" value="Nucleic acid-binding proteins"/>
    <property type="match status" value="2"/>
</dbReference>
<keyword evidence="4" id="KW-0378">Hydrolase</keyword>
<dbReference type="Pfam" id="PF17216">
    <property type="entry name" value="Rrp44_CSD1"/>
    <property type="match status" value="1"/>
</dbReference>
<keyword evidence="5" id="KW-0269">Exonuclease</keyword>
<dbReference type="Gene3D" id="2.40.50.700">
    <property type="match status" value="1"/>
</dbReference>
<dbReference type="PANTHER" id="PTHR23355">
    <property type="entry name" value="RIBONUCLEASE"/>
    <property type="match status" value="1"/>
</dbReference>
<dbReference type="CDD" id="cd04301">
    <property type="entry name" value="NAT_SF"/>
    <property type="match status" value="1"/>
</dbReference>
<evidence type="ECO:0000256" key="1">
    <source>
        <dbReference type="ARBA" id="ARBA00005785"/>
    </source>
</evidence>
<dbReference type="InterPro" id="IPR016181">
    <property type="entry name" value="Acyl_CoA_acyltransferase"/>
</dbReference>
<evidence type="ECO:0000313" key="12">
    <source>
        <dbReference type="RefSeq" id="XP_027197594.1"/>
    </source>
</evidence>
<dbReference type="InterPro" id="IPR012340">
    <property type="entry name" value="NA-bd_OB-fold"/>
</dbReference>
<dbReference type="InterPro" id="IPR022966">
    <property type="entry name" value="RNase_II/R_CS"/>
</dbReference>
<organism evidence="11 12">
    <name type="scientific">Dermatophagoides pteronyssinus</name>
    <name type="common">European house dust mite</name>
    <dbReference type="NCBI Taxonomy" id="6956"/>
    <lineage>
        <taxon>Eukaryota</taxon>
        <taxon>Metazoa</taxon>
        <taxon>Ecdysozoa</taxon>
        <taxon>Arthropoda</taxon>
        <taxon>Chelicerata</taxon>
        <taxon>Arachnida</taxon>
        <taxon>Acari</taxon>
        <taxon>Acariformes</taxon>
        <taxon>Sarcoptiformes</taxon>
        <taxon>Astigmata</taxon>
        <taxon>Psoroptidia</taxon>
        <taxon>Analgoidea</taxon>
        <taxon>Pyroglyphidae</taxon>
        <taxon>Dermatophagoidinae</taxon>
        <taxon>Dermatophagoides</taxon>
    </lineage>
</organism>
<feature type="region of interest" description="Disordered" evidence="9">
    <location>
        <begin position="37"/>
        <end position="57"/>
    </location>
</feature>
<dbReference type="Pfam" id="PF17849">
    <property type="entry name" value="OB_Dis3"/>
    <property type="match status" value="1"/>
</dbReference>
<dbReference type="PANTHER" id="PTHR23355:SF9">
    <property type="entry name" value="DIS3-LIKE EXONUCLEASE 2"/>
    <property type="match status" value="1"/>
</dbReference>
<dbReference type="InterPro" id="IPR001900">
    <property type="entry name" value="RNase_II/R"/>
</dbReference>
<dbReference type="GO" id="GO:0003723">
    <property type="term" value="F:RNA binding"/>
    <property type="evidence" value="ECO:0007669"/>
    <property type="project" value="UniProtKB-KW"/>
</dbReference>
<evidence type="ECO:0000256" key="4">
    <source>
        <dbReference type="ARBA" id="ARBA00022801"/>
    </source>
</evidence>
<dbReference type="Gene3D" id="2.40.50.690">
    <property type="match status" value="1"/>
</dbReference>
<evidence type="ECO:0000256" key="8">
    <source>
        <dbReference type="RuleBase" id="RU003901"/>
    </source>
</evidence>
<feature type="compositionally biased region" description="Low complexity" evidence="9">
    <location>
        <begin position="190"/>
        <end position="214"/>
    </location>
</feature>
<dbReference type="InterPro" id="IPR033771">
    <property type="entry name" value="Rrp44_CSD1"/>
</dbReference>
<dbReference type="InterPro" id="IPR050180">
    <property type="entry name" value="RNR_Ribonuclease"/>
</dbReference>
<evidence type="ECO:0000259" key="10">
    <source>
        <dbReference type="PROSITE" id="PS51186"/>
    </source>
</evidence>
<evidence type="ECO:0000256" key="9">
    <source>
        <dbReference type="SAM" id="MobiDB-lite"/>
    </source>
</evidence>
<feature type="compositionally biased region" description="Polar residues" evidence="9">
    <location>
        <begin position="172"/>
        <end position="182"/>
    </location>
</feature>
<sequence>MPNHNDQIECLTSSSSSSLMSDIHKNKNSTINHKNRIKNTNGLKRGNSGDSSIITNDNNGRSKIPVYNGNNHSDMATNSRNCTNVLAINNLFGWNIGYHHHHHHYQHHQQSQRLITNLNNLRIMDLPEHVRIHQNLHNRLNHPQRHYCQQQQQQAVRYCQHKYRPKEFVRSLPSTPGSSTPKVTPEDESTNSIMSSSTTTAATTSTMMTNTSKNSSRKKRMTNFEEYLPLCEMQKGLQKGEIVEGILRINQRNYNDAYISAPDEGLDIYIKGLIYRNKALNGDLVAVKFLNETEWKISYTAINANWEEWKDDFTRLIEANDDEIDLNKLKLNSKDMGLISMGSKSTSSPVTIETSKQLLMDEFENLPLQIFTLKISDLKKQIPYWSRFIQRTAKVVGIVKQNHPRMFAGSLKFEENNENNKNANQKKKMENDNKYVKFTSCDIRNPQIIIPMQTLPEIIQKDYWKYKNHLFLAEITDWKSDSLYPLGKIIKNFGEMGDVDVETEIMLISLSINKDDFPEEALAEYQDKFPDKDWLIPEGEINQRKDLRKECIFTIDPETARDLDDAISYRQLSDDRFEIGIHIADVSYFIKENTLLDRIASDRATSVYLVSKVIPMLPHIFCQDLCSLNPGHDKLTFSAIITVNGDGEVVDRWFGRTVINSCCKLTYEFAQKLIECDDDSQLDQSIFPHIHDEWSLSDIWQRVRRLQTIAKTLRKKRQENGSIRLDKTKVTFLLNEEGMPLALSKYQLRESNWLIEELMLIANKCVAEFLYDKFAPEGRAFLRWHPPLDKFLLREFLKSIKGICPIEFKSECSRSMVESLEKLAAIDSNFCRMSTMFLIKAMKLAMYICVSDQDNPLSYRHFALNFSKYTHFTSPIRRYADIMVHRLLSMALGYESSICSKTNEELKKIAENCNTKKYNAMLASEKSTEIYLKAYISKIGSLTSKAIVFQVYDHSFDVLTLTFDTINRIYLDQLYIDDYEFIRDNSKRELKLKWKSVETQSTPDTDSENLTDSSSNLIQTIESFIVLDIEMVVTDKFELKVKLFVKFDLIMTNLRPFKLDDLFRINNVNLDPFTETYGLSFYLQYLTHWPEYFHIAESPNGEIMGYIMGKIEGTGNNWHGHVTALTVAPQYRRLNLAAKLMYCLELTSERKNAYFVDLFVRISNKVAIDMYKKLGYSVYRQVLEYYTGDPDEDAYDMRKALSRDKLKQSIIPLPHPVRIEDLE</sequence>
<dbReference type="InterPro" id="IPR041505">
    <property type="entry name" value="Dis3_CSD2"/>
</dbReference>
<dbReference type="InParanoid" id="A0A6P6XZZ5"/>
<reference evidence="12" key="1">
    <citation type="submission" date="2025-08" db="UniProtKB">
        <authorList>
            <consortium name="RefSeq"/>
        </authorList>
    </citation>
    <scope>IDENTIFICATION</scope>
    <source>
        <strain evidence="12">Airmid</strain>
    </source>
</reference>
<comment type="similarity">
    <text evidence="1 8">Belongs to the RNR ribonuclease family.</text>
</comment>
<keyword evidence="6" id="KW-0694">RNA-binding</keyword>
<dbReference type="OMA" id="TISIVWK"/>
<dbReference type="PROSITE" id="PS51186">
    <property type="entry name" value="GNAT"/>
    <property type="match status" value="1"/>
</dbReference>
<keyword evidence="7" id="KW-0012">Acyltransferase</keyword>
<dbReference type="FunCoup" id="A0A6P6XZZ5">
    <property type="interactions" value="1519"/>
</dbReference>
<evidence type="ECO:0000313" key="11">
    <source>
        <dbReference type="Proteomes" id="UP000515146"/>
    </source>
</evidence>
<dbReference type="Proteomes" id="UP000515146">
    <property type="component" value="Unplaced"/>
</dbReference>
<dbReference type="Pfam" id="PF00773">
    <property type="entry name" value="RNB"/>
    <property type="match status" value="1"/>
</dbReference>
<proteinExistence type="inferred from homology"/>
<dbReference type="Gene3D" id="3.40.630.30">
    <property type="match status" value="1"/>
</dbReference>
<dbReference type="FunFam" id="3.40.630.30:FF:000065">
    <property type="entry name" value="N-terminal acetyltransferase complex ARD1 subunit homolog"/>
    <property type="match status" value="1"/>
</dbReference>
<evidence type="ECO:0000256" key="5">
    <source>
        <dbReference type="ARBA" id="ARBA00022839"/>
    </source>
</evidence>
<evidence type="ECO:0000256" key="3">
    <source>
        <dbReference type="ARBA" id="ARBA00022722"/>
    </source>
</evidence>
<evidence type="ECO:0000256" key="7">
    <source>
        <dbReference type="ARBA" id="ARBA00023315"/>
    </source>
</evidence>
<dbReference type="InterPro" id="IPR041093">
    <property type="entry name" value="Dis3l2-like_C"/>
</dbReference>
<feature type="region of interest" description="Disordered" evidence="9">
    <location>
        <begin position="167"/>
        <end position="218"/>
    </location>
</feature>
<dbReference type="RefSeq" id="XP_027197594.1">
    <property type="nucleotide sequence ID" value="XM_027341793.1"/>
</dbReference>
<evidence type="ECO:0000256" key="6">
    <source>
        <dbReference type="ARBA" id="ARBA00022884"/>
    </source>
</evidence>
<dbReference type="GO" id="GO:0000175">
    <property type="term" value="F:3'-5'-RNA exonuclease activity"/>
    <property type="evidence" value="ECO:0007669"/>
    <property type="project" value="TreeGrafter"/>
</dbReference>
<dbReference type="OrthoDB" id="372421at2759"/>
<keyword evidence="2" id="KW-0808">Transferase</keyword>
<dbReference type="SUPFAM" id="SSF55729">
    <property type="entry name" value="Acyl-CoA N-acyltransferases (Nat)"/>
    <property type="match status" value="1"/>
</dbReference>
<name>A0A6P6XZZ5_DERPT</name>
<protein>
    <submittedName>
        <fullName evidence="12">DIS3-like exonuclease 2 isoform X1</fullName>
    </submittedName>
</protein>
<accession>A0A6P6XZZ5</accession>
<dbReference type="GO" id="GO:0000932">
    <property type="term" value="C:P-body"/>
    <property type="evidence" value="ECO:0007669"/>
    <property type="project" value="TreeGrafter"/>
</dbReference>
<gene>
    <name evidence="12" type="primary">LOC113791942</name>
</gene>
<dbReference type="GO" id="GO:0006402">
    <property type="term" value="P:mRNA catabolic process"/>
    <property type="evidence" value="ECO:0007669"/>
    <property type="project" value="TreeGrafter"/>
</dbReference>
<evidence type="ECO:0000256" key="2">
    <source>
        <dbReference type="ARBA" id="ARBA00022679"/>
    </source>
</evidence>
<dbReference type="Gene3D" id="2.40.50.140">
    <property type="entry name" value="Nucleic acid-binding proteins"/>
    <property type="match status" value="1"/>
</dbReference>
<keyword evidence="3" id="KW-0540">Nuclease</keyword>
<dbReference type="InterPro" id="IPR000182">
    <property type="entry name" value="GNAT_dom"/>
</dbReference>
<feature type="domain" description="N-acetyltransferase" evidence="10">
    <location>
        <begin position="1052"/>
        <end position="1202"/>
    </location>
</feature>
<feature type="region of interest" description="Disordered" evidence="9">
    <location>
        <begin position="1"/>
        <end position="21"/>
    </location>
</feature>
<dbReference type="Pfam" id="PF00583">
    <property type="entry name" value="Acetyltransf_1"/>
    <property type="match status" value="1"/>
</dbReference>
<dbReference type="SMART" id="SM00955">
    <property type="entry name" value="RNB"/>
    <property type="match status" value="1"/>
</dbReference>
<dbReference type="CTD" id="129563"/>
<dbReference type="PROSITE" id="PS01175">
    <property type="entry name" value="RIBONUCLEASE_II"/>
    <property type="match status" value="1"/>
</dbReference>
<dbReference type="GO" id="GO:0016747">
    <property type="term" value="F:acyltransferase activity, transferring groups other than amino-acyl groups"/>
    <property type="evidence" value="ECO:0007669"/>
    <property type="project" value="InterPro"/>
</dbReference>
<dbReference type="AlphaFoldDB" id="A0A6P6XZZ5"/>